<dbReference type="Pfam" id="PF13581">
    <property type="entry name" value="HATPase_c_2"/>
    <property type="match status" value="1"/>
</dbReference>
<feature type="domain" description="Histidine kinase/HSP90-like ATPase" evidence="2">
    <location>
        <begin position="44"/>
        <end position="141"/>
    </location>
</feature>
<accession>A0ABZ1FNW8</accession>
<keyword evidence="1" id="KW-0808">Transferase</keyword>
<dbReference type="Gene3D" id="3.30.565.10">
    <property type="entry name" value="Histidine kinase-like ATPase, C-terminal domain"/>
    <property type="match status" value="1"/>
</dbReference>
<evidence type="ECO:0000256" key="1">
    <source>
        <dbReference type="ARBA" id="ARBA00022527"/>
    </source>
</evidence>
<evidence type="ECO:0000313" key="3">
    <source>
        <dbReference type="EMBL" id="WSB71228.1"/>
    </source>
</evidence>
<dbReference type="GO" id="GO:0005524">
    <property type="term" value="F:ATP binding"/>
    <property type="evidence" value="ECO:0007669"/>
    <property type="project" value="UniProtKB-KW"/>
</dbReference>
<dbReference type="CDD" id="cd16936">
    <property type="entry name" value="HATPase_RsbW-like"/>
    <property type="match status" value="1"/>
</dbReference>
<organism evidence="3 4">
    <name type="scientific">Streptomyces decoyicus</name>
    <dbReference type="NCBI Taxonomy" id="249567"/>
    <lineage>
        <taxon>Bacteria</taxon>
        <taxon>Bacillati</taxon>
        <taxon>Actinomycetota</taxon>
        <taxon>Actinomycetes</taxon>
        <taxon>Kitasatosporales</taxon>
        <taxon>Streptomycetaceae</taxon>
        <taxon>Streptomyces</taxon>
    </lineage>
</organism>
<proteinExistence type="predicted"/>
<keyword evidence="1" id="KW-0723">Serine/threonine-protein kinase</keyword>
<name>A0ABZ1FNW8_9ACTN</name>
<dbReference type="InterPro" id="IPR003594">
    <property type="entry name" value="HATPase_dom"/>
</dbReference>
<gene>
    <name evidence="3" type="ORF">OG863_26595</name>
</gene>
<reference evidence="3 4" key="1">
    <citation type="submission" date="2022-10" db="EMBL/GenBank/DDBJ databases">
        <title>The complete genomes of actinobacterial strains from the NBC collection.</title>
        <authorList>
            <person name="Joergensen T.S."/>
            <person name="Alvarez Arevalo M."/>
            <person name="Sterndorff E.B."/>
            <person name="Faurdal D."/>
            <person name="Vuksanovic O."/>
            <person name="Mourched A.-S."/>
            <person name="Charusanti P."/>
            <person name="Shaw S."/>
            <person name="Blin K."/>
            <person name="Weber T."/>
        </authorList>
    </citation>
    <scope>NUCLEOTIDE SEQUENCE [LARGE SCALE GENOMIC DNA]</scope>
    <source>
        <strain evidence="3 4">NBC 01774</strain>
    </source>
</reference>
<sequence>MLPTTMHSAEGMVTARHIASWPRERNSLIPADCWRSAPCVVFRLPALKRAVPVCRNLVRAWLDGQGIHDDDTRYPALLVLSELFSNAIKYSAGRHVTCRIWKSASLLHIEVHDRGGTASVPLRRRPTQAQEHGRGLELVAESSSRWGRRIEADDSCTVWAAIPLTAGVPTSMAP</sequence>
<protein>
    <submittedName>
        <fullName evidence="3">ATP-binding protein</fullName>
    </submittedName>
</protein>
<dbReference type="Proteomes" id="UP001344251">
    <property type="component" value="Chromosome"/>
</dbReference>
<dbReference type="InterPro" id="IPR036890">
    <property type="entry name" value="HATPase_C_sf"/>
</dbReference>
<dbReference type="PANTHER" id="PTHR35526:SF3">
    <property type="entry name" value="ANTI-SIGMA-F FACTOR RSBW"/>
    <property type="match status" value="1"/>
</dbReference>
<evidence type="ECO:0000259" key="2">
    <source>
        <dbReference type="Pfam" id="PF13581"/>
    </source>
</evidence>
<keyword evidence="3" id="KW-0547">Nucleotide-binding</keyword>
<dbReference type="EMBL" id="CP109106">
    <property type="protein sequence ID" value="WSB71228.1"/>
    <property type="molecule type" value="Genomic_DNA"/>
</dbReference>
<dbReference type="PANTHER" id="PTHR35526">
    <property type="entry name" value="ANTI-SIGMA-F FACTOR RSBW-RELATED"/>
    <property type="match status" value="1"/>
</dbReference>
<dbReference type="SUPFAM" id="SSF55874">
    <property type="entry name" value="ATPase domain of HSP90 chaperone/DNA topoisomerase II/histidine kinase"/>
    <property type="match status" value="1"/>
</dbReference>
<keyword evidence="1" id="KW-0418">Kinase</keyword>
<keyword evidence="3" id="KW-0067">ATP-binding</keyword>
<evidence type="ECO:0000313" key="4">
    <source>
        <dbReference type="Proteomes" id="UP001344251"/>
    </source>
</evidence>
<keyword evidence="4" id="KW-1185">Reference proteome</keyword>
<dbReference type="RefSeq" id="WP_326620807.1">
    <property type="nucleotide sequence ID" value="NZ_CP109106.1"/>
</dbReference>
<dbReference type="InterPro" id="IPR050267">
    <property type="entry name" value="Anti-sigma-factor_SerPK"/>
</dbReference>